<dbReference type="Proteomes" id="UP000019335">
    <property type="component" value="Unassembled WGS sequence"/>
</dbReference>
<feature type="non-terminal residue" evidence="2">
    <location>
        <position position="1"/>
    </location>
</feature>
<sequence length="127" mass="13101">PPPPYLPPSLPPSFLPLPLLPSTPPSLLPHRVWSELGSSEDPAGDSADGRGNRQGGGHDPSQTRPEGETRTSPFSPVETSSPPPSSPPPSLATLAPGREGGTSAMAAMFLSNTGSREEGKKEEGEEA</sequence>
<keyword evidence="3" id="KW-1185">Reference proteome</keyword>
<proteinExistence type="predicted"/>
<feature type="compositionally biased region" description="Pro residues" evidence="1">
    <location>
        <begin position="1"/>
        <end position="27"/>
    </location>
</feature>
<gene>
    <name evidence="2" type="ORF">Naga_100420g6</name>
</gene>
<reference evidence="2 3" key="1">
    <citation type="journal article" date="2014" name="Mol. Plant">
        <title>Chromosome Scale Genome Assembly and Transcriptome Profiling of Nannochloropsis gaditana in Nitrogen Depletion.</title>
        <authorList>
            <person name="Corteggiani Carpinelli E."/>
            <person name="Telatin A."/>
            <person name="Vitulo N."/>
            <person name="Forcato C."/>
            <person name="D'Angelo M."/>
            <person name="Schiavon R."/>
            <person name="Vezzi A."/>
            <person name="Giacometti G.M."/>
            <person name="Morosinotto T."/>
            <person name="Valle G."/>
        </authorList>
    </citation>
    <scope>NUCLEOTIDE SEQUENCE [LARGE SCALE GENOMIC DNA]</scope>
    <source>
        <strain evidence="2 3">B-31</strain>
    </source>
</reference>
<feature type="region of interest" description="Disordered" evidence="1">
    <location>
        <begin position="1"/>
        <end position="127"/>
    </location>
</feature>
<feature type="compositionally biased region" description="Basic and acidic residues" evidence="1">
    <location>
        <begin position="115"/>
        <end position="127"/>
    </location>
</feature>
<dbReference type="EMBL" id="AZIL01002886">
    <property type="protein sequence ID" value="EWM20673.1"/>
    <property type="molecule type" value="Genomic_DNA"/>
</dbReference>
<evidence type="ECO:0000313" key="2">
    <source>
        <dbReference type="EMBL" id="EWM20673.1"/>
    </source>
</evidence>
<comment type="caution">
    <text evidence="2">The sequence shown here is derived from an EMBL/GenBank/DDBJ whole genome shotgun (WGS) entry which is preliminary data.</text>
</comment>
<protein>
    <submittedName>
        <fullName evidence="2">Uncharacterized protein</fullName>
    </submittedName>
</protein>
<feature type="compositionally biased region" description="Pro residues" evidence="1">
    <location>
        <begin position="81"/>
        <end position="90"/>
    </location>
</feature>
<evidence type="ECO:0000256" key="1">
    <source>
        <dbReference type="SAM" id="MobiDB-lite"/>
    </source>
</evidence>
<name>W7TAY9_9STRA</name>
<dbReference type="AlphaFoldDB" id="W7TAY9"/>
<organism evidence="2 3">
    <name type="scientific">Nannochloropsis gaditana</name>
    <dbReference type="NCBI Taxonomy" id="72520"/>
    <lineage>
        <taxon>Eukaryota</taxon>
        <taxon>Sar</taxon>
        <taxon>Stramenopiles</taxon>
        <taxon>Ochrophyta</taxon>
        <taxon>Eustigmatophyceae</taxon>
        <taxon>Eustigmatales</taxon>
        <taxon>Monodopsidaceae</taxon>
        <taxon>Nannochloropsis</taxon>
    </lineage>
</organism>
<evidence type="ECO:0000313" key="3">
    <source>
        <dbReference type="Proteomes" id="UP000019335"/>
    </source>
</evidence>
<accession>W7TAY9</accession>